<dbReference type="InterPro" id="IPR020845">
    <property type="entry name" value="AMP-binding_CS"/>
</dbReference>
<gene>
    <name evidence="2" type="ORF">CUD01_01520</name>
</gene>
<proteinExistence type="predicted"/>
<evidence type="ECO:0000313" key="3">
    <source>
        <dbReference type="Proteomes" id="UP000315842"/>
    </source>
</evidence>
<dbReference type="EMBL" id="BJLP01000001">
    <property type="protein sequence ID" value="GEA79708.1"/>
    <property type="molecule type" value="Genomic_DNA"/>
</dbReference>
<reference evidence="2 3" key="1">
    <citation type="submission" date="2019-06" db="EMBL/GenBank/DDBJ databases">
        <title>Whole genome shotgun sequence of Cellulomonas uda NBRC 3747.</title>
        <authorList>
            <person name="Hosoyama A."/>
            <person name="Uohara A."/>
            <person name="Ohji S."/>
            <person name="Ichikawa N."/>
        </authorList>
    </citation>
    <scope>NUCLEOTIDE SEQUENCE [LARGE SCALE GENOMIC DNA]</scope>
    <source>
        <strain evidence="2 3">NBRC 3747</strain>
    </source>
</reference>
<organism evidence="2 3">
    <name type="scientific">Cellulomonas uda</name>
    <dbReference type="NCBI Taxonomy" id="1714"/>
    <lineage>
        <taxon>Bacteria</taxon>
        <taxon>Bacillati</taxon>
        <taxon>Actinomycetota</taxon>
        <taxon>Actinomycetes</taxon>
        <taxon>Micrococcales</taxon>
        <taxon>Cellulomonadaceae</taxon>
        <taxon>Cellulomonas</taxon>
    </lineage>
</organism>
<dbReference type="Pfam" id="PF00501">
    <property type="entry name" value="AMP-binding"/>
    <property type="match status" value="1"/>
</dbReference>
<accession>A0A4Y3K9Q1</accession>
<dbReference type="PROSITE" id="PS00455">
    <property type="entry name" value="AMP_BINDING"/>
    <property type="match status" value="1"/>
</dbReference>
<dbReference type="InterPro" id="IPR000873">
    <property type="entry name" value="AMP-dep_synth/lig_dom"/>
</dbReference>
<dbReference type="SUPFAM" id="SSF56801">
    <property type="entry name" value="Acetyl-CoA synthetase-like"/>
    <property type="match status" value="1"/>
</dbReference>
<dbReference type="PANTHER" id="PTHR43767">
    <property type="entry name" value="LONG-CHAIN-FATTY-ACID--COA LIGASE"/>
    <property type="match status" value="1"/>
</dbReference>
<dbReference type="Proteomes" id="UP000315842">
    <property type="component" value="Unassembled WGS sequence"/>
</dbReference>
<dbReference type="AlphaFoldDB" id="A0A4Y3K9Q1"/>
<dbReference type="GO" id="GO:0016874">
    <property type="term" value="F:ligase activity"/>
    <property type="evidence" value="ECO:0007669"/>
    <property type="project" value="UniProtKB-KW"/>
</dbReference>
<sequence>MIYQRLGNRGIRLGTLFARGHRANPRARVVTDHDLDLAPGRREFSMADLQALVEDFSARLWSAGLRTGDQIVVYKSDNVDVTLLACACARIGVVPVLLSPKLEPATAFALVQRLGRPHLLTDPRKLSTPALADVAGHVATLLTVGAWHEGVDLVALTDRPPVPEVEVSPDAPLFVTHTSGTTGLPKLAVHTRRTMQSRYRPQSLFARLVPRREAVAIHVSFVHSRIFTALPIAVLHGHDVALLREDDPAAAADLLARVRPGLVEAHPNTFTSWEVLADDPDGPLADVRVFSSTFDAAHPRTVEAMLHASRRRRPVYVQMYGQSEVGPIAWKVYDRRRGMPEGRDVGRGFPLSTAIRVVPRDGRRPSREHPGDIEVRSDGRIVTYLAEHERWLAQVHDGWWRMGDVGYKDARGNLHLQDREIDLIDGVPSTLEVEDRLLVRLPEVAEIVVVELSEGPTAVLCTRDGRPLDPTRWSLASQDLPVTRRVQLPREQMPTTSTTKVRRRELVALLEGR</sequence>
<dbReference type="PANTHER" id="PTHR43767:SF1">
    <property type="entry name" value="NONRIBOSOMAL PEPTIDE SYNTHASE PES1 (EUROFUNG)-RELATED"/>
    <property type="match status" value="1"/>
</dbReference>
<protein>
    <submittedName>
        <fullName evidence="2">Putative fatty-acid-CoA ligase FadD</fullName>
    </submittedName>
</protein>
<evidence type="ECO:0000313" key="2">
    <source>
        <dbReference type="EMBL" id="GEA79708.1"/>
    </source>
</evidence>
<feature type="domain" description="AMP-dependent synthetase/ligase" evidence="1">
    <location>
        <begin position="23"/>
        <end position="381"/>
    </location>
</feature>
<dbReference type="InterPro" id="IPR050237">
    <property type="entry name" value="ATP-dep_AMP-bd_enzyme"/>
</dbReference>
<evidence type="ECO:0000259" key="1">
    <source>
        <dbReference type="Pfam" id="PF00501"/>
    </source>
</evidence>
<dbReference type="Gene3D" id="3.40.50.12780">
    <property type="entry name" value="N-terminal domain of ligase-like"/>
    <property type="match status" value="1"/>
</dbReference>
<dbReference type="InterPro" id="IPR042099">
    <property type="entry name" value="ANL_N_sf"/>
</dbReference>
<keyword evidence="3" id="KW-1185">Reference proteome</keyword>
<keyword evidence="2" id="KW-0436">Ligase</keyword>
<comment type="caution">
    <text evidence="2">The sequence shown here is derived from an EMBL/GenBank/DDBJ whole genome shotgun (WGS) entry which is preliminary data.</text>
</comment>
<dbReference type="RefSeq" id="WP_141317891.1">
    <property type="nucleotide sequence ID" value="NZ_BJLP01000001.1"/>
</dbReference>
<name>A0A4Y3K9Q1_CELUD</name>